<reference evidence="2 3" key="2">
    <citation type="journal article" date="2024" name="Microb. Biotechnol.">
        <title>The involvement of multiple ABC transporters in daunorubicin efflux in Streptomyces coeruleorubidus.</title>
        <authorList>
            <person name="Dong J."/>
            <person name="Ning J."/>
            <person name="Tian Y."/>
            <person name="Li H."/>
            <person name="Chen H."/>
            <person name="Guan W."/>
        </authorList>
    </citation>
    <scope>NUCLEOTIDE SEQUENCE [LARGE SCALE GENOMIC DNA]</scope>
    <source>
        <strain evidence="2 3">CICC 11043</strain>
    </source>
</reference>
<keyword evidence="1" id="KW-1133">Transmembrane helix</keyword>
<feature type="transmembrane region" description="Helical" evidence="1">
    <location>
        <begin position="256"/>
        <end position="281"/>
    </location>
</feature>
<keyword evidence="3" id="KW-1185">Reference proteome</keyword>
<dbReference type="EMBL" id="CP137524">
    <property type="protein sequence ID" value="WOT38787.1"/>
    <property type="molecule type" value="Genomic_DNA"/>
</dbReference>
<evidence type="ECO:0000256" key="1">
    <source>
        <dbReference type="SAM" id="Phobius"/>
    </source>
</evidence>
<name>A0ABZ0KL69_STRC4</name>
<protein>
    <submittedName>
        <fullName evidence="2">Uncharacterized protein</fullName>
    </submittedName>
</protein>
<evidence type="ECO:0000313" key="2">
    <source>
        <dbReference type="EMBL" id="WOT38787.1"/>
    </source>
</evidence>
<organism evidence="2 3">
    <name type="scientific">Streptomyces coeruleorubidus</name>
    <dbReference type="NCBI Taxonomy" id="116188"/>
    <lineage>
        <taxon>Bacteria</taxon>
        <taxon>Bacillati</taxon>
        <taxon>Actinomycetota</taxon>
        <taxon>Actinomycetes</taxon>
        <taxon>Kitasatosporales</taxon>
        <taxon>Streptomycetaceae</taxon>
        <taxon>Streptomyces</taxon>
    </lineage>
</organism>
<sequence>MASVLGMLEERESAARVRVEFCRRKSRGWSEVLEAAEIELDRGVIAREELVEALAVSAAKSTAVTTAEAEENQAPSLAPVPGTTVPPWREGLPMTVLATNYQRILDVLDQQRSTGHGPLRTKEIAVRLGLGATPAKVEGLRSKARRLAERGWLLLEASGAFSGHRPPRDPARDQVTDRVQQLPVAVALGPSAPPLKPGRHRQQRPDLRPLRVRHIRRIPAHPIRMIGRVAVHVREAISRHGRRVEVNRLGRVQQRVALFCITWGVAGWLMLGGVFVLAGLAMPYAVRWADKAPAAAAGQDVVPA</sequence>
<reference evidence="2 3" key="1">
    <citation type="journal article" date="2021" name="J. Microbiol. Biotechnol.">
        <title>An Efficient Markerless Deletion System Suitable for the Industrial Strains of Streptomyces.</title>
        <authorList>
            <person name="Dong J."/>
            <person name="Wei J."/>
            <person name="Li H."/>
            <person name="Zhao S."/>
            <person name="Guan W."/>
        </authorList>
    </citation>
    <scope>NUCLEOTIDE SEQUENCE [LARGE SCALE GENOMIC DNA]</scope>
    <source>
        <strain evidence="2 3">CICC 11043</strain>
    </source>
</reference>
<accession>A0ABZ0KL69</accession>
<evidence type="ECO:0000313" key="3">
    <source>
        <dbReference type="Proteomes" id="UP001305002"/>
    </source>
</evidence>
<dbReference type="RefSeq" id="WP_230529112.1">
    <property type="nucleotide sequence ID" value="NZ_BMSO01000038.1"/>
</dbReference>
<gene>
    <name evidence="2" type="ORF">R5U08_33585</name>
</gene>
<keyword evidence="1" id="KW-0472">Membrane</keyword>
<proteinExistence type="predicted"/>
<dbReference type="Proteomes" id="UP001305002">
    <property type="component" value="Chromosome"/>
</dbReference>
<keyword evidence="1" id="KW-0812">Transmembrane</keyword>